<feature type="region of interest" description="Disordered" evidence="1">
    <location>
        <begin position="121"/>
        <end position="140"/>
    </location>
</feature>
<proteinExistence type="predicted"/>
<evidence type="ECO:0000313" key="3">
    <source>
        <dbReference type="Proteomes" id="UP000224634"/>
    </source>
</evidence>
<dbReference type="AlphaFoldDB" id="A0A2B7YIH7"/>
<keyword evidence="3" id="KW-1185">Reference proteome</keyword>
<comment type="caution">
    <text evidence="2">The sequence shown here is derived from an EMBL/GenBank/DDBJ whole genome shotgun (WGS) entry which is preliminary data.</text>
</comment>
<protein>
    <submittedName>
        <fullName evidence="2">Uncharacterized protein</fullName>
    </submittedName>
</protein>
<gene>
    <name evidence="2" type="ORF">AJ80_03273</name>
</gene>
<evidence type="ECO:0000313" key="2">
    <source>
        <dbReference type="EMBL" id="PGH21356.1"/>
    </source>
</evidence>
<sequence length="140" mass="15473">MAGLFERWDLHTTPKYDSLWPTQSVSRGWSYKFRLFQATRKIQLLMSNKAIYLHIINKHGQIDRNLHESRLKNGEEEANQTLAVTVSLESAINGTGCVLVFRCPGWKSRTNIHTAGPDPFGKAMASNGSPISASPSAGAS</sequence>
<evidence type="ECO:0000256" key="1">
    <source>
        <dbReference type="SAM" id="MobiDB-lite"/>
    </source>
</evidence>
<name>A0A2B7YIH7_POLH7</name>
<organism evidence="2 3">
    <name type="scientific">Polytolypa hystricis (strain UAMH7299)</name>
    <dbReference type="NCBI Taxonomy" id="1447883"/>
    <lineage>
        <taxon>Eukaryota</taxon>
        <taxon>Fungi</taxon>
        <taxon>Dikarya</taxon>
        <taxon>Ascomycota</taxon>
        <taxon>Pezizomycotina</taxon>
        <taxon>Eurotiomycetes</taxon>
        <taxon>Eurotiomycetidae</taxon>
        <taxon>Onygenales</taxon>
        <taxon>Onygenales incertae sedis</taxon>
        <taxon>Polytolypa</taxon>
    </lineage>
</organism>
<reference evidence="2 3" key="1">
    <citation type="submission" date="2017-10" db="EMBL/GenBank/DDBJ databases">
        <title>Comparative genomics in systemic dimorphic fungi from Ajellomycetaceae.</title>
        <authorList>
            <person name="Munoz J.F."/>
            <person name="Mcewen J.G."/>
            <person name="Clay O.K."/>
            <person name="Cuomo C.A."/>
        </authorList>
    </citation>
    <scope>NUCLEOTIDE SEQUENCE [LARGE SCALE GENOMIC DNA]</scope>
    <source>
        <strain evidence="2 3">UAMH7299</strain>
    </source>
</reference>
<dbReference type="EMBL" id="PDNA01000036">
    <property type="protein sequence ID" value="PGH21356.1"/>
    <property type="molecule type" value="Genomic_DNA"/>
</dbReference>
<dbReference type="Proteomes" id="UP000224634">
    <property type="component" value="Unassembled WGS sequence"/>
</dbReference>
<feature type="compositionally biased region" description="Low complexity" evidence="1">
    <location>
        <begin position="125"/>
        <end position="140"/>
    </location>
</feature>
<accession>A0A2B7YIH7</accession>